<keyword evidence="2 7" id="KW-0378">Hydrolase</keyword>
<evidence type="ECO:0000256" key="2">
    <source>
        <dbReference type="ARBA" id="ARBA00022801"/>
    </source>
</evidence>
<dbReference type="EMBL" id="JACGXN010000001">
    <property type="protein sequence ID" value="MBA8876585.1"/>
    <property type="molecule type" value="Genomic_DNA"/>
</dbReference>
<dbReference type="InterPro" id="IPR017853">
    <property type="entry name" value="GH"/>
</dbReference>
<keyword evidence="9" id="KW-0732">Signal</keyword>
<evidence type="ECO:0000313" key="12">
    <source>
        <dbReference type="Proteomes" id="UP000549052"/>
    </source>
</evidence>
<evidence type="ECO:0000256" key="5">
    <source>
        <dbReference type="ARBA" id="ARBA00023295"/>
    </source>
</evidence>
<keyword evidence="5 7" id="KW-0326">Glycosidase</keyword>
<dbReference type="Proteomes" id="UP000549052">
    <property type="component" value="Unassembled WGS sequence"/>
</dbReference>
<dbReference type="RefSeq" id="WP_182547367.1">
    <property type="nucleotide sequence ID" value="NZ_JACGXN010000001.1"/>
</dbReference>
<keyword evidence="6" id="KW-0624">Polysaccharide degradation</keyword>
<reference evidence="11 12" key="1">
    <citation type="submission" date="2020-07" db="EMBL/GenBank/DDBJ databases">
        <title>Genomic Encyclopedia of Type Strains, Phase IV (KMG-V): Genome sequencing to study the core and pangenomes of soil and plant-associated prokaryotes.</title>
        <authorList>
            <person name="Whitman W."/>
        </authorList>
    </citation>
    <scope>NUCLEOTIDE SEQUENCE [LARGE SCALE GENOMIC DNA]</scope>
    <source>
        <strain evidence="11 12">AN3</strain>
    </source>
</reference>
<dbReference type="PANTHER" id="PTHR31297:SF41">
    <property type="entry name" value="ENDOGLUCANASE, PUTATIVE (AFU_ORTHOLOGUE AFUA_5G01830)-RELATED"/>
    <property type="match status" value="1"/>
</dbReference>
<proteinExistence type="inferred from homology"/>
<evidence type="ECO:0000256" key="3">
    <source>
        <dbReference type="ARBA" id="ARBA00023001"/>
    </source>
</evidence>
<evidence type="ECO:0000256" key="4">
    <source>
        <dbReference type="ARBA" id="ARBA00023277"/>
    </source>
</evidence>
<evidence type="ECO:0000259" key="10">
    <source>
        <dbReference type="Pfam" id="PF00150"/>
    </source>
</evidence>
<dbReference type="InterPro" id="IPR001547">
    <property type="entry name" value="Glyco_hydro_5"/>
</dbReference>
<evidence type="ECO:0000256" key="6">
    <source>
        <dbReference type="ARBA" id="ARBA00023326"/>
    </source>
</evidence>
<accession>A0A839EE33</accession>
<evidence type="ECO:0000256" key="1">
    <source>
        <dbReference type="ARBA" id="ARBA00005641"/>
    </source>
</evidence>
<evidence type="ECO:0000256" key="9">
    <source>
        <dbReference type="SAM" id="SignalP"/>
    </source>
</evidence>
<dbReference type="SUPFAM" id="SSF51445">
    <property type="entry name" value="(Trans)glycosidases"/>
    <property type="match status" value="1"/>
</dbReference>
<evidence type="ECO:0000256" key="8">
    <source>
        <dbReference type="SAM" id="MobiDB-lite"/>
    </source>
</evidence>
<dbReference type="AlphaFoldDB" id="A0A839EE33"/>
<organism evidence="11 12">
    <name type="scientific">Phyllobacterium myrsinacearum</name>
    <dbReference type="NCBI Taxonomy" id="28101"/>
    <lineage>
        <taxon>Bacteria</taxon>
        <taxon>Pseudomonadati</taxon>
        <taxon>Pseudomonadota</taxon>
        <taxon>Alphaproteobacteria</taxon>
        <taxon>Hyphomicrobiales</taxon>
        <taxon>Phyllobacteriaceae</taxon>
        <taxon>Phyllobacterium</taxon>
    </lineage>
</organism>
<evidence type="ECO:0000256" key="7">
    <source>
        <dbReference type="RuleBase" id="RU361153"/>
    </source>
</evidence>
<feature type="signal peptide" evidence="9">
    <location>
        <begin position="1"/>
        <end position="19"/>
    </location>
</feature>
<keyword evidence="3" id="KW-0136">Cellulose degradation</keyword>
<comment type="similarity">
    <text evidence="1 7">Belongs to the glycosyl hydrolase 5 (cellulase A) family.</text>
</comment>
<feature type="region of interest" description="Disordered" evidence="8">
    <location>
        <begin position="373"/>
        <end position="392"/>
    </location>
</feature>
<dbReference type="Gene3D" id="3.20.20.80">
    <property type="entry name" value="Glycosidases"/>
    <property type="match status" value="1"/>
</dbReference>
<gene>
    <name evidence="11" type="ORF">FHW16_000267</name>
</gene>
<name>A0A839EE33_9HYPH</name>
<protein>
    <recommendedName>
        <fullName evidence="10">Glycoside hydrolase family 5 domain-containing protein</fullName>
    </recommendedName>
</protein>
<feature type="domain" description="Glycoside hydrolase family 5" evidence="10">
    <location>
        <begin position="36"/>
        <end position="344"/>
    </location>
</feature>
<dbReference type="PANTHER" id="PTHR31297">
    <property type="entry name" value="GLUCAN ENDO-1,6-BETA-GLUCOSIDASE B"/>
    <property type="match status" value="1"/>
</dbReference>
<keyword evidence="12" id="KW-1185">Reference proteome</keyword>
<feature type="chain" id="PRO_5032571271" description="Glycoside hydrolase family 5 domain-containing protein" evidence="9">
    <location>
        <begin position="20"/>
        <end position="392"/>
    </location>
</feature>
<dbReference type="GO" id="GO:0008422">
    <property type="term" value="F:beta-glucosidase activity"/>
    <property type="evidence" value="ECO:0007669"/>
    <property type="project" value="TreeGrafter"/>
</dbReference>
<dbReference type="GO" id="GO:0009986">
    <property type="term" value="C:cell surface"/>
    <property type="evidence" value="ECO:0007669"/>
    <property type="project" value="TreeGrafter"/>
</dbReference>
<keyword evidence="4" id="KW-0119">Carbohydrate metabolism</keyword>
<evidence type="ECO:0000313" key="11">
    <source>
        <dbReference type="EMBL" id="MBA8876585.1"/>
    </source>
</evidence>
<dbReference type="GO" id="GO:0005576">
    <property type="term" value="C:extracellular region"/>
    <property type="evidence" value="ECO:0007669"/>
    <property type="project" value="TreeGrafter"/>
</dbReference>
<comment type="caution">
    <text evidence="11">The sequence shown here is derived from an EMBL/GenBank/DDBJ whole genome shotgun (WGS) entry which is preliminary data.</text>
</comment>
<dbReference type="Pfam" id="PF00150">
    <property type="entry name" value="Cellulase"/>
    <property type="match status" value="1"/>
</dbReference>
<dbReference type="GO" id="GO:0030245">
    <property type="term" value="P:cellulose catabolic process"/>
    <property type="evidence" value="ECO:0007669"/>
    <property type="project" value="UniProtKB-KW"/>
</dbReference>
<dbReference type="InterPro" id="IPR050386">
    <property type="entry name" value="Glycosyl_hydrolase_5"/>
</dbReference>
<sequence>MRIATTLFLSLSMTCAANAADLITFWDTPQHGGNSFNRLPPDQTYFDALKKYGASWVRLSYDKWKPARRDFLIGDADHYEGIPATDLATLKAALDRADKAGLKVVITPLSLPSMRWSQNNNGKFDDRLWQDKSKWQEAARFWRDLAAALKDHPAVAAYNIINEPAPEKMGGIAEHAAAADMRAWYDKQKGGPRDLIGFYNTVIAEIRKVDPVTPVMADAGWYAAADAFSYWPTPLDDKKVVYSFHMYEPYEATSAPNLKRTKPYAYPGAVSYAGSTVTWNASRVTEYLAKPVEWAKAQGIPLNRLVAGEYGCVRMLAGCKTYLEDVLTALDSNRLHWAFYSFREDSWDGMDYELGSEKVNWKYWEAIDANEPDPVKRKATPEFEPIRKRLQP</sequence>